<dbReference type="InterPro" id="IPR023214">
    <property type="entry name" value="HAD_sf"/>
</dbReference>
<protein>
    <submittedName>
        <fullName evidence="5">Haloacid dehalogenase</fullName>
    </submittedName>
</protein>
<dbReference type="Pfam" id="PF12710">
    <property type="entry name" value="HAD"/>
    <property type="match status" value="1"/>
</dbReference>
<evidence type="ECO:0000256" key="1">
    <source>
        <dbReference type="ARBA" id="ARBA00022723"/>
    </source>
</evidence>
<dbReference type="InterPro" id="IPR036412">
    <property type="entry name" value="HAD-like_sf"/>
</dbReference>
<dbReference type="InterPro" id="IPR050582">
    <property type="entry name" value="HAD-like_SerB"/>
</dbReference>
<keyword evidence="3" id="KW-0460">Magnesium</keyword>
<evidence type="ECO:0000256" key="3">
    <source>
        <dbReference type="ARBA" id="ARBA00022842"/>
    </source>
</evidence>
<keyword evidence="6" id="KW-1185">Reference proteome</keyword>
<evidence type="ECO:0000256" key="2">
    <source>
        <dbReference type="ARBA" id="ARBA00022801"/>
    </source>
</evidence>
<keyword evidence="4" id="KW-0732">Signal</keyword>
<name>A0A0M0HYL2_9VIBR</name>
<dbReference type="RefSeq" id="WP_053409613.1">
    <property type="nucleotide sequence ID" value="NZ_DAIPHI010000037.1"/>
</dbReference>
<feature type="signal peptide" evidence="4">
    <location>
        <begin position="1"/>
        <end position="22"/>
    </location>
</feature>
<gene>
    <name evidence="5" type="ORF">AKJ31_13445</name>
</gene>
<comment type="caution">
    <text evidence="5">The sequence shown here is derived from an EMBL/GenBank/DDBJ whole genome shotgun (WGS) entry which is preliminary data.</text>
</comment>
<dbReference type="AlphaFoldDB" id="A0A0M0HYL2"/>
<dbReference type="PATRIC" id="fig|171383.3.peg.2745"/>
<dbReference type="STRING" id="171383.AKJ31_13445"/>
<dbReference type="OrthoDB" id="9799365at2"/>
<evidence type="ECO:0000256" key="4">
    <source>
        <dbReference type="SAM" id="SignalP"/>
    </source>
</evidence>
<accession>A0A0M0HYL2</accession>
<keyword evidence="2" id="KW-0378">Hydrolase</keyword>
<evidence type="ECO:0000313" key="5">
    <source>
        <dbReference type="EMBL" id="KOO07155.1"/>
    </source>
</evidence>
<dbReference type="Proteomes" id="UP000037530">
    <property type="component" value="Unassembled WGS sequence"/>
</dbReference>
<dbReference type="SUPFAM" id="SSF56784">
    <property type="entry name" value="HAD-like"/>
    <property type="match status" value="1"/>
</dbReference>
<feature type="chain" id="PRO_5005600381" evidence="4">
    <location>
        <begin position="23"/>
        <end position="326"/>
    </location>
</feature>
<dbReference type="GO" id="GO:0016787">
    <property type="term" value="F:hydrolase activity"/>
    <property type="evidence" value="ECO:0007669"/>
    <property type="project" value="UniProtKB-KW"/>
</dbReference>
<dbReference type="GO" id="GO:0046872">
    <property type="term" value="F:metal ion binding"/>
    <property type="evidence" value="ECO:0007669"/>
    <property type="project" value="UniProtKB-KW"/>
</dbReference>
<dbReference type="PANTHER" id="PTHR43344">
    <property type="entry name" value="PHOSPHOSERINE PHOSPHATASE"/>
    <property type="match status" value="1"/>
</dbReference>
<dbReference type="EMBL" id="LHPI01000012">
    <property type="protein sequence ID" value="KOO07155.1"/>
    <property type="molecule type" value="Genomic_DNA"/>
</dbReference>
<organism evidence="5 6">
    <name type="scientific">Vibrio hepatarius</name>
    <dbReference type="NCBI Taxonomy" id="171383"/>
    <lineage>
        <taxon>Bacteria</taxon>
        <taxon>Pseudomonadati</taxon>
        <taxon>Pseudomonadota</taxon>
        <taxon>Gammaproteobacteria</taxon>
        <taxon>Vibrionales</taxon>
        <taxon>Vibrionaceae</taxon>
        <taxon>Vibrio</taxon>
        <taxon>Vibrio oreintalis group</taxon>
    </lineage>
</organism>
<reference evidence="6" key="1">
    <citation type="submission" date="2015-08" db="EMBL/GenBank/DDBJ databases">
        <title>Vibrio galatheae sp. nov., a novel member of the Vibrionaceae family isolated from the Solomon Islands.</title>
        <authorList>
            <person name="Giubergia S."/>
            <person name="Machado H."/>
            <person name="Mateiu R.V."/>
            <person name="Gram L."/>
        </authorList>
    </citation>
    <scope>NUCLEOTIDE SEQUENCE [LARGE SCALE GENOMIC DNA]</scope>
    <source>
        <strain evidence="6">DSM 19134</strain>
    </source>
</reference>
<sequence length="326" mass="36788">MKTKIKTTFALVVASLSLPVLAQTSDPLPSWNDGQVKQQIIRFVNQVTDSSSPNYVAPADRIATFDNDGTLWSEKPMYFQILFALDQIKAQAKQHPEWSKKEPYSLVLSGQLDKLALDDVLTMVKETHTGMSSDEFTETVKVWIATAKHPVTGLPYTDMVFQPMLELLDYLDENQFKNFIVSGGGNAFMRAWASDVYGIPSERIVGTRLSTEFVNEDGKYQVKRTAGIEVVDDKAEKPQQIYQHIGKRPIASFGNSDGDLQMLQWTTSGDGARLALYVHHTDAQREWKYDRESEVGRLDKGLDEAKQKGWLVVDMAKDWNQVYPAK</sequence>
<dbReference type="Gene3D" id="3.40.50.1000">
    <property type="entry name" value="HAD superfamily/HAD-like"/>
    <property type="match status" value="1"/>
</dbReference>
<dbReference type="PANTHER" id="PTHR43344:SF13">
    <property type="entry name" value="PHOSPHATASE RV3661-RELATED"/>
    <property type="match status" value="1"/>
</dbReference>
<proteinExistence type="predicted"/>
<keyword evidence="1" id="KW-0479">Metal-binding</keyword>
<evidence type="ECO:0000313" key="6">
    <source>
        <dbReference type="Proteomes" id="UP000037530"/>
    </source>
</evidence>